<reference evidence="2" key="3">
    <citation type="journal article" date="2004" name="Trends Parasitol.">
        <title>The Anopheles gambiae genome: an update.</title>
        <authorList>
            <person name="Mongin E."/>
            <person name="Louis C."/>
            <person name="Holt R.A."/>
            <person name="Birney E."/>
            <person name="Collins F.H."/>
        </authorList>
    </citation>
    <scope>NUCLEOTIDE SEQUENCE</scope>
    <source>
        <strain evidence="2">PEST</strain>
    </source>
</reference>
<comment type="caution">
    <text evidence="2">The sequence shown here is derived from an EMBL/GenBank/DDBJ whole genome shotgun (WGS) entry which is preliminary data.</text>
</comment>
<reference evidence="2" key="4">
    <citation type="journal article" date="2007" name="Genome Biol.">
        <title>Update of the Anopheles gambiae PEST genome assembly.</title>
        <authorList>
            <person name="Sharakhova M.V."/>
            <person name="Hammond M.P."/>
            <person name="Lobo N.F."/>
            <person name="Krzywinski J."/>
            <person name="Unger M.F."/>
            <person name="Hillenmeyer M.E."/>
            <person name="Bruggner R.V."/>
            <person name="Birney E."/>
            <person name="Collins F.H."/>
        </authorList>
    </citation>
    <scope>NUCLEOTIDE SEQUENCE</scope>
    <source>
        <strain evidence="2">PEST</strain>
    </source>
</reference>
<feature type="compositionally biased region" description="Low complexity" evidence="1">
    <location>
        <begin position="59"/>
        <end position="68"/>
    </location>
</feature>
<name>Q5TNJ7_ANOGA</name>
<reference evidence="2" key="5">
    <citation type="submission" date="2011-05" db="EMBL/GenBank/DDBJ databases">
        <authorList>
            <consortium name="VectorBase"/>
        </authorList>
    </citation>
    <scope>NUCLEOTIDE SEQUENCE</scope>
    <source>
        <strain evidence="2">PEST</strain>
    </source>
</reference>
<dbReference type="HOGENOM" id="CLU_2151938_0_0_1"/>
<evidence type="ECO:0000256" key="1">
    <source>
        <dbReference type="SAM" id="MobiDB-lite"/>
    </source>
</evidence>
<dbReference type="PaxDb" id="7165-AGAP008920-PA"/>
<feature type="region of interest" description="Disordered" evidence="1">
    <location>
        <begin position="51"/>
        <end position="112"/>
    </location>
</feature>
<sequence>TIQPPYDRWHTYTPLKHVRESLPPPPASTNPFGCSVSAIPTITRCRARLPRLTTPAMDTMLRPLPRPTTMRRLRTTPRPLPPTTEPRSMVSTAPSTTRSTTRSTTARARAPT</sequence>
<gene>
    <name evidence="2" type="ORF">AgaP_AGAP008920</name>
</gene>
<dbReference type="EMBL" id="AAAB01008984">
    <property type="protein sequence ID" value="EAL38978.3"/>
    <property type="molecule type" value="Genomic_DNA"/>
</dbReference>
<evidence type="ECO:0000313" key="2">
    <source>
        <dbReference type="EMBL" id="EAL38978.3"/>
    </source>
</evidence>
<proteinExistence type="predicted"/>
<organism evidence="2">
    <name type="scientific">Anopheles gambiae</name>
    <name type="common">African malaria mosquito</name>
    <dbReference type="NCBI Taxonomy" id="7165"/>
    <lineage>
        <taxon>Eukaryota</taxon>
        <taxon>Metazoa</taxon>
        <taxon>Ecdysozoa</taxon>
        <taxon>Arthropoda</taxon>
        <taxon>Hexapoda</taxon>
        <taxon>Insecta</taxon>
        <taxon>Pterygota</taxon>
        <taxon>Neoptera</taxon>
        <taxon>Endopterygota</taxon>
        <taxon>Diptera</taxon>
        <taxon>Nematocera</taxon>
        <taxon>Culicoidea</taxon>
        <taxon>Culicidae</taxon>
        <taxon>Anophelinae</taxon>
        <taxon>Anopheles</taxon>
    </lineage>
</organism>
<reference evidence="2" key="2">
    <citation type="submission" date="2002-03" db="EMBL/GenBank/DDBJ databases">
        <authorList>
            <consortium name="The Anopheles Genome Sequencing Consortium"/>
        </authorList>
    </citation>
    <scope>NUCLEOTIDE SEQUENCE</scope>
    <source>
        <strain evidence="2">PEST</strain>
    </source>
</reference>
<accession>Q5TNJ7</accession>
<feature type="non-terminal residue" evidence="2">
    <location>
        <position position="1"/>
    </location>
</feature>
<reference evidence="2" key="1">
    <citation type="journal article" date="2002" name="Science">
        <title>The genome sequence of the malaria mosquito Anopheles gambiae.</title>
        <authorList>
            <person name="Holt R.A."/>
            <person name="Subramanian G.M."/>
            <person name="Halpern A."/>
            <person name="Sutton G.G."/>
            <person name="Charlab R."/>
            <person name="Nusskern D.R."/>
            <person name="Wincker P."/>
            <person name="Clark A.G."/>
            <person name="Ribeiro J.M."/>
            <person name="Wides R."/>
            <person name="Salzberg S.L."/>
            <person name="Loftus B."/>
            <person name="Yandell M."/>
            <person name="Majoros W.H."/>
            <person name="Rusch D.B."/>
            <person name="Lai Z."/>
            <person name="Kraft C.L."/>
            <person name="Abril J.F."/>
            <person name="Anthouard V."/>
            <person name="Arensburger P."/>
            <person name="Atkinson P.W."/>
            <person name="Baden H."/>
            <person name="de Berardinis V."/>
            <person name="Baldwin D."/>
            <person name="Benes V."/>
            <person name="Biedler J."/>
            <person name="Blass C."/>
            <person name="Bolanos R."/>
            <person name="Boscus D."/>
            <person name="Barnstead M."/>
            <person name="Cai S."/>
            <person name="Center A."/>
            <person name="Chaturverdi K."/>
            <person name="Christophides G.K."/>
            <person name="Chrystal M.A."/>
            <person name="Clamp M."/>
            <person name="Cravchik A."/>
            <person name="Curwen V."/>
            <person name="Dana A."/>
            <person name="Delcher A."/>
            <person name="Dew I."/>
            <person name="Evans C.A."/>
            <person name="Flanigan M."/>
            <person name="Grundschober-Freimoser A."/>
            <person name="Friedli L."/>
            <person name="Gu Z."/>
            <person name="Guan P."/>
            <person name="Guigo R."/>
            <person name="Hillenmeyer M.E."/>
            <person name="Hladun S.L."/>
            <person name="Hogan J.R."/>
            <person name="Hong Y.S."/>
            <person name="Hoover J."/>
            <person name="Jaillon O."/>
            <person name="Ke Z."/>
            <person name="Kodira C."/>
            <person name="Kokoza E."/>
            <person name="Koutsos A."/>
            <person name="Letunic I."/>
            <person name="Levitsky A."/>
            <person name="Liang Y."/>
            <person name="Lin J.J."/>
            <person name="Lobo N.F."/>
            <person name="Lopez J.R."/>
            <person name="Malek J.A."/>
            <person name="McIntosh T.C."/>
            <person name="Meister S."/>
            <person name="Miller J."/>
            <person name="Mobarry C."/>
            <person name="Mongin E."/>
            <person name="Murphy S.D."/>
            <person name="O'Brochta D.A."/>
            <person name="Pfannkoch C."/>
            <person name="Qi R."/>
            <person name="Regier M.A."/>
            <person name="Remington K."/>
            <person name="Shao H."/>
            <person name="Sharakhova M.V."/>
            <person name="Sitter C.D."/>
            <person name="Shetty J."/>
            <person name="Smith T.J."/>
            <person name="Strong R."/>
            <person name="Sun J."/>
            <person name="Thomasova D."/>
            <person name="Ton L.Q."/>
            <person name="Topalis P."/>
            <person name="Tu Z."/>
            <person name="Unger M.F."/>
            <person name="Walenz B."/>
            <person name="Wang A."/>
            <person name="Wang J."/>
            <person name="Wang M."/>
            <person name="Wang X."/>
            <person name="Woodford K.J."/>
            <person name="Wortman J.R."/>
            <person name="Wu M."/>
            <person name="Yao A."/>
            <person name="Zdobnov E.M."/>
            <person name="Zhang H."/>
            <person name="Zhao Q."/>
            <person name="Zhao S."/>
            <person name="Zhu S.C."/>
            <person name="Zhimulev I."/>
            <person name="Coluzzi M."/>
            <person name="della Torre A."/>
            <person name="Roth C.W."/>
            <person name="Louis C."/>
            <person name="Kalush F."/>
            <person name="Mural R.J."/>
            <person name="Myers E.W."/>
            <person name="Adams M.D."/>
            <person name="Smith H.O."/>
            <person name="Broder S."/>
            <person name="Gardner M.J."/>
            <person name="Fraser C.M."/>
            <person name="Birney E."/>
            <person name="Bork P."/>
            <person name="Brey P.T."/>
            <person name="Venter J.C."/>
            <person name="Weissenbach J."/>
            <person name="Kafatos F.C."/>
            <person name="Collins F.H."/>
            <person name="Hoffman S.L."/>
        </authorList>
    </citation>
    <scope>NUCLEOTIDE SEQUENCE [LARGE SCALE GENOMIC DNA]</scope>
    <source>
        <strain evidence="2">PEST</strain>
    </source>
</reference>
<feature type="compositionally biased region" description="Low complexity" evidence="1">
    <location>
        <begin position="85"/>
        <end position="112"/>
    </location>
</feature>
<dbReference type="AlphaFoldDB" id="Q5TNJ7"/>
<feature type="non-terminal residue" evidence="2">
    <location>
        <position position="112"/>
    </location>
</feature>
<protein>
    <submittedName>
        <fullName evidence="2">AGAP008920-PA</fullName>
    </submittedName>
</protein>